<protein>
    <recommendedName>
        <fullName evidence="1">YhcG N-terminal domain-containing protein</fullName>
    </recommendedName>
</protein>
<feature type="non-terminal residue" evidence="2">
    <location>
        <position position="95"/>
    </location>
</feature>
<comment type="caution">
    <text evidence="2">The sequence shown here is derived from an EMBL/GenBank/DDBJ whole genome shotgun (WGS) entry which is preliminary data.</text>
</comment>
<dbReference type="Pfam" id="PF17761">
    <property type="entry name" value="DUF1016_N"/>
    <property type="match status" value="1"/>
</dbReference>
<organism evidence="2 3">
    <name type="scientific">Candidatus Onthousia faecipullorum</name>
    <dbReference type="NCBI Taxonomy" id="2840887"/>
    <lineage>
        <taxon>Bacteria</taxon>
        <taxon>Bacillati</taxon>
        <taxon>Bacillota</taxon>
        <taxon>Bacilli</taxon>
        <taxon>Candidatus Onthousia</taxon>
    </lineage>
</organism>
<name>A0A9D1GC26_9FIRM</name>
<gene>
    <name evidence="2" type="ORF">IAB59_07775</name>
</gene>
<evidence type="ECO:0000313" key="3">
    <source>
        <dbReference type="Proteomes" id="UP000886833"/>
    </source>
</evidence>
<dbReference type="PANTHER" id="PTHR30547:SF5">
    <property type="entry name" value="NUCLEASE YHCG-RELATED"/>
    <property type="match status" value="1"/>
</dbReference>
<reference evidence="2" key="1">
    <citation type="submission" date="2020-10" db="EMBL/GenBank/DDBJ databases">
        <authorList>
            <person name="Gilroy R."/>
        </authorList>
    </citation>
    <scope>NUCLEOTIDE SEQUENCE</scope>
    <source>
        <strain evidence="2">CHK195-26880</strain>
    </source>
</reference>
<dbReference type="AlphaFoldDB" id="A0A9D1GC26"/>
<proteinExistence type="predicted"/>
<dbReference type="EMBL" id="DVKQ01000100">
    <property type="protein sequence ID" value="HIT38357.1"/>
    <property type="molecule type" value="Genomic_DNA"/>
</dbReference>
<feature type="domain" description="YhcG N-terminal" evidence="1">
    <location>
        <begin position="15"/>
        <end position="95"/>
    </location>
</feature>
<dbReference type="InterPro" id="IPR041527">
    <property type="entry name" value="YhcG_N"/>
</dbReference>
<dbReference type="PANTHER" id="PTHR30547">
    <property type="entry name" value="UNCHARACTERIZED PROTEIN YHCG-RELATED"/>
    <property type="match status" value="1"/>
</dbReference>
<reference evidence="2" key="2">
    <citation type="journal article" date="2021" name="PeerJ">
        <title>Extensive microbial diversity within the chicken gut microbiome revealed by metagenomics and culture.</title>
        <authorList>
            <person name="Gilroy R."/>
            <person name="Ravi A."/>
            <person name="Getino M."/>
            <person name="Pursley I."/>
            <person name="Horton D.L."/>
            <person name="Alikhan N.F."/>
            <person name="Baker D."/>
            <person name="Gharbi K."/>
            <person name="Hall N."/>
            <person name="Watson M."/>
            <person name="Adriaenssens E.M."/>
            <person name="Foster-Nyarko E."/>
            <person name="Jarju S."/>
            <person name="Secka A."/>
            <person name="Antonio M."/>
            <person name="Oren A."/>
            <person name="Chaudhuri R.R."/>
            <person name="La Ragione R."/>
            <person name="Hildebrand F."/>
            <person name="Pallen M.J."/>
        </authorList>
    </citation>
    <scope>NUCLEOTIDE SEQUENCE</scope>
    <source>
        <strain evidence="2">CHK195-26880</strain>
    </source>
</reference>
<dbReference type="InterPro" id="IPR053148">
    <property type="entry name" value="PD-DEXK-like_domain"/>
</dbReference>
<evidence type="ECO:0000313" key="2">
    <source>
        <dbReference type="EMBL" id="HIT38357.1"/>
    </source>
</evidence>
<evidence type="ECO:0000259" key="1">
    <source>
        <dbReference type="Pfam" id="PF17761"/>
    </source>
</evidence>
<sequence length="95" mass="11449">MQSLTFNKKIIEDIKQVMKELSKELRKILGSGFSVSNLFNMRRFYITYPKFQTLSGKLSWSHYCELLSIENIDERNFYEKECINSNWSVRELKRQ</sequence>
<dbReference type="Proteomes" id="UP000886833">
    <property type="component" value="Unassembled WGS sequence"/>
</dbReference>
<accession>A0A9D1GC26</accession>